<keyword evidence="3" id="KW-0472">Membrane</keyword>
<dbReference type="AlphaFoldDB" id="A0A2W5M6E4"/>
<dbReference type="Proteomes" id="UP000249046">
    <property type="component" value="Unassembled WGS sequence"/>
</dbReference>
<dbReference type="SMART" id="SM00862">
    <property type="entry name" value="Trans_reg_C"/>
    <property type="match status" value="1"/>
</dbReference>
<dbReference type="Gene3D" id="1.10.10.10">
    <property type="entry name" value="Winged helix-like DNA-binding domain superfamily/Winged helix DNA-binding domain"/>
    <property type="match status" value="1"/>
</dbReference>
<feature type="domain" description="OmpR/PhoB-type" evidence="4">
    <location>
        <begin position="7"/>
        <end position="105"/>
    </location>
</feature>
<keyword evidence="1 2" id="KW-0238">DNA-binding</keyword>
<evidence type="ECO:0000313" key="5">
    <source>
        <dbReference type="EMBL" id="PZQ15347.1"/>
    </source>
</evidence>
<dbReference type="PROSITE" id="PS51755">
    <property type="entry name" value="OMPR_PHOB"/>
    <property type="match status" value="1"/>
</dbReference>
<dbReference type="InterPro" id="IPR001867">
    <property type="entry name" value="OmpR/PhoB-type_DNA-bd"/>
</dbReference>
<organism evidence="5 6">
    <name type="scientific">Rhodanobacter denitrificans</name>
    <dbReference type="NCBI Taxonomy" id="666685"/>
    <lineage>
        <taxon>Bacteria</taxon>
        <taxon>Pseudomonadati</taxon>
        <taxon>Pseudomonadota</taxon>
        <taxon>Gammaproteobacteria</taxon>
        <taxon>Lysobacterales</taxon>
        <taxon>Rhodanobacteraceae</taxon>
        <taxon>Rhodanobacter</taxon>
    </lineage>
</organism>
<evidence type="ECO:0000313" key="6">
    <source>
        <dbReference type="Proteomes" id="UP000249046"/>
    </source>
</evidence>
<dbReference type="EMBL" id="QFPO01000006">
    <property type="protein sequence ID" value="PZQ15347.1"/>
    <property type="molecule type" value="Genomic_DNA"/>
</dbReference>
<keyword evidence="3" id="KW-1133">Transmembrane helix</keyword>
<dbReference type="SUPFAM" id="SSF48452">
    <property type="entry name" value="TPR-like"/>
    <property type="match status" value="1"/>
</dbReference>
<comment type="caution">
    <text evidence="5">The sequence shown here is derived from an EMBL/GenBank/DDBJ whole genome shotgun (WGS) entry which is preliminary data.</text>
</comment>
<evidence type="ECO:0000256" key="2">
    <source>
        <dbReference type="PROSITE-ProRule" id="PRU01091"/>
    </source>
</evidence>
<evidence type="ECO:0000256" key="1">
    <source>
        <dbReference type="ARBA" id="ARBA00023125"/>
    </source>
</evidence>
<reference evidence="5 6" key="1">
    <citation type="submission" date="2017-08" db="EMBL/GenBank/DDBJ databases">
        <title>Infants hospitalized years apart are colonized by the same room-sourced microbial strains.</title>
        <authorList>
            <person name="Brooks B."/>
            <person name="Olm M.R."/>
            <person name="Firek B.A."/>
            <person name="Baker R."/>
            <person name="Thomas B.C."/>
            <person name="Morowitz M.J."/>
            <person name="Banfield J.F."/>
        </authorList>
    </citation>
    <scope>NUCLEOTIDE SEQUENCE [LARGE SCALE GENOMIC DNA]</scope>
    <source>
        <strain evidence="5">S2_005_003_R2_42</strain>
    </source>
</reference>
<proteinExistence type="predicted"/>
<protein>
    <recommendedName>
        <fullName evidence="4">OmpR/PhoB-type domain-containing protein</fullName>
    </recommendedName>
</protein>
<keyword evidence="3" id="KW-0812">Transmembrane</keyword>
<dbReference type="InterPro" id="IPR036388">
    <property type="entry name" value="WH-like_DNA-bd_sf"/>
</dbReference>
<dbReference type="CDD" id="cd00383">
    <property type="entry name" value="trans_reg_C"/>
    <property type="match status" value="1"/>
</dbReference>
<feature type="transmembrane region" description="Helical" evidence="3">
    <location>
        <begin position="144"/>
        <end position="164"/>
    </location>
</feature>
<gene>
    <name evidence="5" type="ORF">DI564_08380</name>
</gene>
<name>A0A2W5M6E4_9GAMM</name>
<dbReference type="GO" id="GO:0006355">
    <property type="term" value="P:regulation of DNA-templated transcription"/>
    <property type="evidence" value="ECO:0007669"/>
    <property type="project" value="InterPro"/>
</dbReference>
<evidence type="ECO:0000256" key="3">
    <source>
        <dbReference type="SAM" id="Phobius"/>
    </source>
</evidence>
<dbReference type="SUPFAM" id="SSF46894">
    <property type="entry name" value="C-terminal effector domain of the bipartite response regulators"/>
    <property type="match status" value="1"/>
</dbReference>
<dbReference type="Gene3D" id="1.25.40.10">
    <property type="entry name" value="Tetratricopeptide repeat domain"/>
    <property type="match status" value="1"/>
</dbReference>
<dbReference type="InterPro" id="IPR016032">
    <property type="entry name" value="Sig_transdc_resp-reg_C-effctor"/>
</dbReference>
<dbReference type="InterPro" id="IPR011990">
    <property type="entry name" value="TPR-like_helical_dom_sf"/>
</dbReference>
<sequence>MAHPATPAAYRCGDYTIVPAERRLLRRGEALELEAKVFDLIVLLIEHRDRALDKRTLAQTLWGRRPVTDTALSQLVYKARRALDDDGERQAMIRTVYGRGLQWAAPTEAVAPEPPEPPAAVSDVAVDRDAMPAAPRRPARRRTVLAAAALALTAAVVAAAVLLWPSPAAPPAARPRIAFLPVENATGDPGLDWVRNGLPGLIGSLVSESGAVDAGDALQGARAGNFAPVGGGSAQERLRRATGADLVVEGRLRRIGDGLYELGLRIDGGGALARDGRFVVSAADVATLGVNAAPRILRMLGLHAPPARPDAGAHGEDYFAQTFARGMDLATQGDWTRAKPYFALCVQSAPDFLPARLRLGEAEANTRDLARSDVTLTELVGAAAAREAPNLQAAALLALAENQFRRGDRSAALALIEQARVPAERGGDPDLRARGDLMAAQALSILERPAESARQLLRARELIETHGLRQRLAMLAHTEGLIAEARRDYPAQYAAARRALAAAEAIGDERTAIGQTYLLGRMLSWQERPLEALPLLVRAWQRAIDAQMLFTQVSSGVELAWVLVETGLYAEACALTGTLLETLRDQSNRYWSAIATAADARCRRTGGDAAGGLAAYRAAWPLVDLQEDPSLAALVLQYEALSAFVAEPAALMEIRARLRQVVADAKTPDTYRHAARLIEALAAAAAGDREAAAAALRAERDDPDRDDPQRNELSRVALHIALAGNDATIAALASDGFDPLTSHDAEVLRLYAQWSEAHGDRKVAERARRRRADLERGARETLAAIEFALPVSPTAATIR</sequence>
<evidence type="ECO:0000259" key="4">
    <source>
        <dbReference type="PROSITE" id="PS51755"/>
    </source>
</evidence>
<feature type="DNA-binding region" description="OmpR/PhoB-type" evidence="2">
    <location>
        <begin position="7"/>
        <end position="105"/>
    </location>
</feature>
<dbReference type="GO" id="GO:0000160">
    <property type="term" value="P:phosphorelay signal transduction system"/>
    <property type="evidence" value="ECO:0007669"/>
    <property type="project" value="InterPro"/>
</dbReference>
<dbReference type="Pfam" id="PF00486">
    <property type="entry name" value="Trans_reg_C"/>
    <property type="match status" value="1"/>
</dbReference>
<accession>A0A2W5M6E4</accession>
<dbReference type="GO" id="GO:0003677">
    <property type="term" value="F:DNA binding"/>
    <property type="evidence" value="ECO:0007669"/>
    <property type="project" value="UniProtKB-UniRule"/>
</dbReference>